<evidence type="ECO:0000256" key="2">
    <source>
        <dbReference type="ARBA" id="ARBA00022692"/>
    </source>
</evidence>
<evidence type="ECO:0000256" key="4">
    <source>
        <dbReference type="ARBA" id="ARBA00023136"/>
    </source>
</evidence>
<evidence type="ECO:0000256" key="1">
    <source>
        <dbReference type="ARBA" id="ARBA00004370"/>
    </source>
</evidence>
<dbReference type="EMBL" id="CP017258">
    <property type="protein sequence ID" value="AQW87678.1"/>
    <property type="molecule type" value="Genomic_DNA"/>
</dbReference>
<dbReference type="KEGG" id="cpin:CPIN18020_0866"/>
<organism evidence="7 8">
    <name type="scientific">Campylobacter pinnipediorum subsp. caledonicus</name>
    <dbReference type="NCBI Taxonomy" id="1874362"/>
    <lineage>
        <taxon>Bacteria</taxon>
        <taxon>Pseudomonadati</taxon>
        <taxon>Campylobacterota</taxon>
        <taxon>Epsilonproteobacteria</taxon>
        <taxon>Campylobacterales</taxon>
        <taxon>Campylobacteraceae</taxon>
        <taxon>Campylobacter</taxon>
    </lineage>
</organism>
<evidence type="ECO:0000256" key="3">
    <source>
        <dbReference type="ARBA" id="ARBA00022989"/>
    </source>
</evidence>
<keyword evidence="3 5" id="KW-1133">Transmembrane helix</keyword>
<dbReference type="GO" id="GO:0016020">
    <property type="term" value="C:membrane"/>
    <property type="evidence" value="ECO:0007669"/>
    <property type="project" value="UniProtKB-SubCell"/>
</dbReference>
<evidence type="ECO:0000256" key="5">
    <source>
        <dbReference type="SAM" id="Phobius"/>
    </source>
</evidence>
<dbReference type="AlphaFoldDB" id="A0A1S6U7E9"/>
<protein>
    <submittedName>
        <fullName evidence="7">Hypothetical membrane protein (DUF4149 domain)</fullName>
    </submittedName>
</protein>
<feature type="transmembrane region" description="Helical" evidence="5">
    <location>
        <begin position="84"/>
        <end position="104"/>
    </location>
</feature>
<evidence type="ECO:0000313" key="8">
    <source>
        <dbReference type="Proteomes" id="UP000190868"/>
    </source>
</evidence>
<proteinExistence type="predicted"/>
<feature type="transmembrane region" description="Helical" evidence="5">
    <location>
        <begin position="7"/>
        <end position="29"/>
    </location>
</feature>
<comment type="subcellular location">
    <subcellularLocation>
        <location evidence="1">Membrane</location>
    </subcellularLocation>
</comment>
<keyword evidence="2 5" id="KW-0812">Transmembrane</keyword>
<keyword evidence="4 5" id="KW-0472">Membrane</keyword>
<feature type="transmembrane region" description="Helical" evidence="5">
    <location>
        <begin position="134"/>
        <end position="152"/>
    </location>
</feature>
<name>A0A1S6U7E9_9BACT</name>
<accession>A0A1S6U7E9</accession>
<sequence length="158" mass="18086">MKSIYMFLLAFIIGVEFALGVFVAPAIFFPERYASDITLTHFQSGLIMTQIFIKYNYTLLFVSGFAVLFELISIKSKECIHVKISTITLSIINLALALTFVFYFTDFIVEAQKLGDIATLNNPEFDSIHKASEYVMKLMMIAQFLLFFMKNIKSKNKN</sequence>
<reference evidence="8" key="1">
    <citation type="submission" date="2016-09" db="EMBL/GenBank/DDBJ databases">
        <title>Comparative genomics of the Campylobacter concisus group.</title>
        <authorList>
            <person name="Miller W.G."/>
            <person name="Yee E."/>
            <person name="Chapman M.H."/>
            <person name="Huynh S."/>
            <person name="Bono J.L."/>
            <person name="On S.L.W."/>
            <person name="StLeger J."/>
            <person name="Foster G."/>
            <person name="Parker C.T."/>
        </authorList>
    </citation>
    <scope>NUCLEOTIDE SEQUENCE [LARGE SCALE GENOMIC DNA]</scope>
    <source>
        <strain evidence="8">RM18021</strain>
    </source>
</reference>
<dbReference type="Proteomes" id="UP000190868">
    <property type="component" value="Chromosome"/>
</dbReference>
<dbReference type="RefSeq" id="WP_078423307.1">
    <property type="nucleotide sequence ID" value="NZ_CP017018.1"/>
</dbReference>
<dbReference type="InterPro" id="IPR025423">
    <property type="entry name" value="TMEM205-like"/>
</dbReference>
<evidence type="ECO:0000313" key="7">
    <source>
        <dbReference type="EMBL" id="AQW87678.1"/>
    </source>
</evidence>
<dbReference type="GeneID" id="56566504"/>
<keyword evidence="8" id="KW-1185">Reference proteome</keyword>
<feature type="transmembrane region" description="Helical" evidence="5">
    <location>
        <begin position="55"/>
        <end position="72"/>
    </location>
</feature>
<gene>
    <name evidence="7" type="ORF">CPIN18021_0869</name>
</gene>
<evidence type="ECO:0000259" key="6">
    <source>
        <dbReference type="Pfam" id="PF13664"/>
    </source>
</evidence>
<feature type="domain" description="TMEM205-like" evidence="6">
    <location>
        <begin position="8"/>
        <end position="114"/>
    </location>
</feature>
<dbReference type="Pfam" id="PF13664">
    <property type="entry name" value="DUF4149"/>
    <property type="match status" value="1"/>
</dbReference>